<dbReference type="EMBL" id="VWEQ01000004">
    <property type="protein sequence ID" value="KAA4754655.1"/>
    <property type="molecule type" value="Genomic_DNA"/>
</dbReference>
<name>A0A5M5Q4G1_BACFG</name>
<dbReference type="AlphaFoldDB" id="A0A5M5Q4G1"/>
<accession>A0A5M5Q4G1</accession>
<dbReference type="EMBL" id="VWAW01000010">
    <property type="protein sequence ID" value="KAA5172964.1"/>
    <property type="molecule type" value="Genomic_DNA"/>
</dbReference>
<dbReference type="Proteomes" id="UP000436803">
    <property type="component" value="Unassembled WGS sequence"/>
</dbReference>
<gene>
    <name evidence="4" type="ORF">F2Z29_13110</name>
    <name evidence="3" type="ORF">F3B44_06170</name>
</gene>
<dbReference type="Pfam" id="PF20296">
    <property type="entry name" value="MTaX1"/>
    <property type="match status" value="1"/>
</dbReference>
<dbReference type="Proteomes" id="UP000479773">
    <property type="component" value="Unassembled WGS sequence"/>
</dbReference>
<evidence type="ECO:0000313" key="6">
    <source>
        <dbReference type="Proteomes" id="UP000479773"/>
    </source>
</evidence>
<feature type="domain" description="Methylase-associated X1" evidence="2">
    <location>
        <begin position="27"/>
        <end position="135"/>
    </location>
</feature>
<dbReference type="InterPro" id="IPR046894">
    <property type="entry name" value="MTaX1"/>
</dbReference>
<sequence>MGNSIVSHTDVSMWPFVFSITEPIPMTFALYIYDNKNPAGGRPNLEYKFNIYVPGQKRGQYSSFDYTEGFPLMVSYSEDYDVYIIYDAEKHTNFKWCANIQSRLEFILDACGGNIATFVKKNNEVLIGITGRHLLEGIIKRLNT</sequence>
<keyword evidence="1" id="KW-0472">Membrane</keyword>
<reference evidence="5 6" key="1">
    <citation type="journal article" date="2019" name="Nat. Med.">
        <title>A library of human gut bacterial isolates paired with longitudinal multiomics data enables mechanistic microbiome research.</title>
        <authorList>
            <person name="Poyet M."/>
            <person name="Groussin M."/>
            <person name="Gibbons S.M."/>
            <person name="Avila-Pacheco J."/>
            <person name="Jiang X."/>
            <person name="Kearney S.M."/>
            <person name="Perrotta A.R."/>
            <person name="Berdy B."/>
            <person name="Zhao S."/>
            <person name="Lieberman T.D."/>
            <person name="Swanson P.K."/>
            <person name="Smith M."/>
            <person name="Roesemann S."/>
            <person name="Alexander J.E."/>
            <person name="Rich S.A."/>
            <person name="Livny J."/>
            <person name="Vlamakis H."/>
            <person name="Clish C."/>
            <person name="Bullock K."/>
            <person name="Deik A."/>
            <person name="Scott J."/>
            <person name="Pierce K.A."/>
            <person name="Xavier R.J."/>
            <person name="Alm E.J."/>
        </authorList>
    </citation>
    <scope>NUCLEOTIDE SEQUENCE [LARGE SCALE GENOMIC DNA]</scope>
    <source>
        <strain evidence="3 6">BIOML-A106</strain>
        <strain evidence="4 5">BIOML-A7</strain>
    </source>
</reference>
<proteinExistence type="predicted"/>
<comment type="caution">
    <text evidence="3">The sequence shown here is derived from an EMBL/GenBank/DDBJ whole genome shotgun (WGS) entry which is preliminary data.</text>
</comment>
<protein>
    <recommendedName>
        <fullName evidence="2">Methylase-associated X1 domain-containing protein</fullName>
    </recommendedName>
</protein>
<evidence type="ECO:0000256" key="1">
    <source>
        <dbReference type="SAM" id="Phobius"/>
    </source>
</evidence>
<evidence type="ECO:0000313" key="4">
    <source>
        <dbReference type="EMBL" id="KAA5172964.1"/>
    </source>
</evidence>
<evidence type="ECO:0000313" key="3">
    <source>
        <dbReference type="EMBL" id="KAA4754655.1"/>
    </source>
</evidence>
<keyword evidence="1" id="KW-1133">Transmembrane helix</keyword>
<feature type="transmembrane region" description="Helical" evidence="1">
    <location>
        <begin position="12"/>
        <end position="33"/>
    </location>
</feature>
<evidence type="ECO:0000259" key="2">
    <source>
        <dbReference type="Pfam" id="PF20296"/>
    </source>
</evidence>
<keyword evidence="1" id="KW-0812">Transmembrane</keyword>
<organism evidence="3 6">
    <name type="scientific">Bacteroides fragilis</name>
    <dbReference type="NCBI Taxonomy" id="817"/>
    <lineage>
        <taxon>Bacteria</taxon>
        <taxon>Pseudomonadati</taxon>
        <taxon>Bacteroidota</taxon>
        <taxon>Bacteroidia</taxon>
        <taxon>Bacteroidales</taxon>
        <taxon>Bacteroidaceae</taxon>
        <taxon>Bacteroides</taxon>
    </lineage>
</organism>
<evidence type="ECO:0000313" key="5">
    <source>
        <dbReference type="Proteomes" id="UP000436803"/>
    </source>
</evidence>